<dbReference type="FunCoup" id="Q54XJ3">
    <property type="interactions" value="165"/>
</dbReference>
<comment type="caution">
    <text evidence="16">The sequence shown here is derived from an EMBL/GenBank/DDBJ whole genome shotgun (WGS) entry which is preliminary data.</text>
</comment>
<feature type="binding site" evidence="14">
    <location>
        <position position="69"/>
    </location>
    <ligand>
        <name>L-threonine</name>
        <dbReference type="ChEBI" id="CHEBI:57926"/>
    </ligand>
</feature>
<dbReference type="Pfam" id="PF01300">
    <property type="entry name" value="Sua5_yciO_yrdC"/>
    <property type="match status" value="1"/>
</dbReference>
<evidence type="ECO:0000259" key="15">
    <source>
        <dbReference type="PROSITE" id="PS51163"/>
    </source>
</evidence>
<keyword evidence="5 13" id="KW-0963">Cytoplasm</keyword>
<dbReference type="InterPro" id="IPR017945">
    <property type="entry name" value="DHBP_synth_RibB-like_a/b_dom"/>
</dbReference>
<keyword evidence="10 13" id="KW-0067">ATP-binding</keyword>
<dbReference type="PRO" id="PR:Q54XJ3"/>
<dbReference type="dictyBase" id="DDB_G0278955"/>
<dbReference type="HOGENOM" id="CLU_031397_0_2_1"/>
<feature type="binding site" evidence="14">
    <location>
        <position position="224"/>
    </location>
    <ligand>
        <name>ATP</name>
        <dbReference type="ChEBI" id="CHEBI:30616"/>
    </ligand>
</feature>
<dbReference type="Gene3D" id="3.40.50.11030">
    <property type="entry name" value="Threonylcarbamoyl-AMP synthase, C-terminal domain"/>
    <property type="match status" value="1"/>
</dbReference>
<dbReference type="GO" id="GO:0016779">
    <property type="term" value="F:nucleotidyltransferase activity"/>
    <property type="evidence" value="ECO:0000318"/>
    <property type="project" value="GO_Central"/>
</dbReference>
<dbReference type="FunFam" id="3.40.50.11030:FF:000009">
    <property type="entry name" value="Threonylcarbamoyl-AMP synthase"/>
    <property type="match status" value="1"/>
</dbReference>
<dbReference type="InterPro" id="IPR010923">
    <property type="entry name" value="T(6)A37_SUA5"/>
</dbReference>
<dbReference type="RefSeq" id="XP_647810.1">
    <property type="nucleotide sequence ID" value="XM_642718.1"/>
</dbReference>
<dbReference type="PIRSF" id="PIRSF004930">
    <property type="entry name" value="Tln_factor_SUA5"/>
    <property type="match status" value="1"/>
</dbReference>
<evidence type="ECO:0000256" key="14">
    <source>
        <dbReference type="PIRSR" id="PIRSR004930-1"/>
    </source>
</evidence>
<dbReference type="Pfam" id="PF03481">
    <property type="entry name" value="Sua5_C"/>
    <property type="match status" value="1"/>
</dbReference>
<feature type="binding site" evidence="14">
    <location>
        <position position="209"/>
    </location>
    <ligand>
        <name>L-threonine</name>
        <dbReference type="ChEBI" id="CHEBI:57926"/>
    </ligand>
</feature>
<feature type="binding site" evidence="14">
    <location>
        <position position="146"/>
    </location>
    <ligand>
        <name>L-threonine</name>
        <dbReference type="ChEBI" id="CHEBI:57926"/>
    </ligand>
</feature>
<evidence type="ECO:0000313" key="17">
    <source>
        <dbReference type="Proteomes" id="UP000002195"/>
    </source>
</evidence>
<organism evidence="16 17">
    <name type="scientific">Dictyostelium discoideum</name>
    <name type="common">Social amoeba</name>
    <dbReference type="NCBI Taxonomy" id="44689"/>
    <lineage>
        <taxon>Eukaryota</taxon>
        <taxon>Amoebozoa</taxon>
        <taxon>Evosea</taxon>
        <taxon>Eumycetozoa</taxon>
        <taxon>Dictyostelia</taxon>
        <taxon>Dictyosteliales</taxon>
        <taxon>Dictyosteliaceae</taxon>
        <taxon>Dictyostelium</taxon>
    </lineage>
</organism>
<dbReference type="PaxDb" id="44689-DDB0218132"/>
<dbReference type="GeneID" id="8621770"/>
<dbReference type="VEuPathDB" id="AmoebaDB:DDB_G0278955"/>
<dbReference type="SUPFAM" id="SSF55821">
    <property type="entry name" value="YrdC/RibB"/>
    <property type="match status" value="1"/>
</dbReference>
<dbReference type="GO" id="GO:0006450">
    <property type="term" value="P:regulation of translational fidelity"/>
    <property type="evidence" value="ECO:0000318"/>
    <property type="project" value="GO_Central"/>
</dbReference>
<dbReference type="PhylomeDB" id="Q54XJ3"/>
<dbReference type="GO" id="GO:0000049">
    <property type="term" value="F:tRNA binding"/>
    <property type="evidence" value="ECO:0000318"/>
    <property type="project" value="GO_Central"/>
</dbReference>
<evidence type="ECO:0000256" key="13">
    <source>
        <dbReference type="PIRNR" id="PIRNR004930"/>
    </source>
</evidence>
<dbReference type="InterPro" id="IPR005145">
    <property type="entry name" value="Sua5_C"/>
</dbReference>
<dbReference type="KEGG" id="ddi:DDB_G0278955"/>
<dbReference type="GO" id="GO:0005524">
    <property type="term" value="F:ATP binding"/>
    <property type="evidence" value="ECO:0007669"/>
    <property type="project" value="UniProtKB-UniRule"/>
</dbReference>
<dbReference type="eggNOG" id="KOG3051">
    <property type="taxonomic scope" value="Eukaryota"/>
</dbReference>
<dbReference type="InterPro" id="IPR050156">
    <property type="entry name" value="TC-AMP_synthase_SUA5"/>
</dbReference>
<sequence>MCDSKNFAKIVNPTLENLIEAGNKIKNGGLVAFPTETVYGLGANALDKDAVLSIFKAKGRPLTDPVIVHIIESEYALKLLKLTEKQKEIFQVLSDNFWPGPLTIVAKSSELIPMIVTAETGYVGVRFPNHPLAQQLIKHSGKPIAAPSANRFGHVSPTTANHVLDDLADSPITILNSINNNSSCDNKDIDDNNNNTKEEEEACKIGIESTVLKIVSDSELVILRRGGVSEKSLKCVINNKFKDTIQITSINKTVENTTSQGQEAPGQLLTHYAPDIQTFILDNILNSENDNNNNNNKNNDNSLDLKECVYIDFGNQLPNEFKNQCLAYRDLSENKNILEAANQLFAVLRWSENQEGAKIILLPDLRKEPFKSLDNSEAVFDRIFRAASGKQANLSTFNKKVLF</sequence>
<dbReference type="InParanoid" id="Q54XJ3"/>
<comment type="function">
    <text evidence="13">Required for the formation of a threonylcarbamoyl group on adenosine at position 37 (t(6)A37) in tRNAs that read codons beginning with adenine.</text>
</comment>
<evidence type="ECO:0000256" key="5">
    <source>
        <dbReference type="ARBA" id="ARBA00022490"/>
    </source>
</evidence>
<feature type="binding site" evidence="14">
    <location>
        <position position="272"/>
    </location>
    <ligand>
        <name>ATP</name>
        <dbReference type="ChEBI" id="CHEBI:30616"/>
    </ligand>
</feature>
<comment type="catalytic activity">
    <reaction evidence="12 13">
        <text>L-threonine + hydrogencarbonate + ATP = L-threonylcarbamoyladenylate + diphosphate + H2O</text>
        <dbReference type="Rhea" id="RHEA:36407"/>
        <dbReference type="ChEBI" id="CHEBI:15377"/>
        <dbReference type="ChEBI" id="CHEBI:17544"/>
        <dbReference type="ChEBI" id="CHEBI:30616"/>
        <dbReference type="ChEBI" id="CHEBI:33019"/>
        <dbReference type="ChEBI" id="CHEBI:57926"/>
        <dbReference type="ChEBI" id="CHEBI:73682"/>
        <dbReference type="EC" id="2.7.7.87"/>
    </reaction>
</comment>
<evidence type="ECO:0000256" key="6">
    <source>
        <dbReference type="ARBA" id="ARBA00022679"/>
    </source>
</evidence>
<dbReference type="EC" id="2.7.7.87" evidence="3 13"/>
<keyword evidence="9 13" id="KW-0547">Nucleotide-binding</keyword>
<keyword evidence="8 13" id="KW-0548">Nucleotidyltransferase</keyword>
<reference evidence="16 17" key="1">
    <citation type="journal article" date="2005" name="Nature">
        <title>The genome of the social amoeba Dictyostelium discoideum.</title>
        <authorList>
            <consortium name="The Dictyostelium discoideum Sequencing Consortium"/>
            <person name="Eichinger L."/>
            <person name="Pachebat J.A."/>
            <person name="Glockner G."/>
            <person name="Rajandream M.A."/>
            <person name="Sucgang R."/>
            <person name="Berriman M."/>
            <person name="Song J."/>
            <person name="Olsen R."/>
            <person name="Szafranski K."/>
            <person name="Xu Q."/>
            <person name="Tunggal B."/>
            <person name="Kummerfeld S."/>
            <person name="Madera M."/>
            <person name="Konfortov B.A."/>
            <person name="Rivero F."/>
            <person name="Bankier A.T."/>
            <person name="Lehmann R."/>
            <person name="Hamlin N."/>
            <person name="Davies R."/>
            <person name="Gaudet P."/>
            <person name="Fey P."/>
            <person name="Pilcher K."/>
            <person name="Chen G."/>
            <person name="Saunders D."/>
            <person name="Sodergren E."/>
            <person name="Davis P."/>
            <person name="Kerhornou A."/>
            <person name="Nie X."/>
            <person name="Hall N."/>
            <person name="Anjard C."/>
            <person name="Hemphill L."/>
            <person name="Bason N."/>
            <person name="Farbrother P."/>
            <person name="Desany B."/>
            <person name="Just E."/>
            <person name="Morio T."/>
            <person name="Rost R."/>
            <person name="Churcher C."/>
            <person name="Cooper J."/>
            <person name="Haydock S."/>
            <person name="van Driessche N."/>
            <person name="Cronin A."/>
            <person name="Goodhead I."/>
            <person name="Muzny D."/>
            <person name="Mourier T."/>
            <person name="Pain A."/>
            <person name="Lu M."/>
            <person name="Harper D."/>
            <person name="Lindsay R."/>
            <person name="Hauser H."/>
            <person name="James K."/>
            <person name="Quiles M."/>
            <person name="Madan Babu M."/>
            <person name="Saito T."/>
            <person name="Buchrieser C."/>
            <person name="Wardroper A."/>
            <person name="Felder M."/>
            <person name="Thangavelu M."/>
            <person name="Johnson D."/>
            <person name="Knights A."/>
            <person name="Loulseged H."/>
            <person name="Mungall K."/>
            <person name="Oliver K."/>
            <person name="Price C."/>
            <person name="Quail M.A."/>
            <person name="Urushihara H."/>
            <person name="Hernandez J."/>
            <person name="Rabbinowitsch E."/>
            <person name="Steffen D."/>
            <person name="Sanders M."/>
            <person name="Ma J."/>
            <person name="Kohara Y."/>
            <person name="Sharp S."/>
            <person name="Simmonds M."/>
            <person name="Spiegler S."/>
            <person name="Tivey A."/>
            <person name="Sugano S."/>
            <person name="White B."/>
            <person name="Walker D."/>
            <person name="Woodward J."/>
            <person name="Winckler T."/>
            <person name="Tanaka Y."/>
            <person name="Shaulsky G."/>
            <person name="Schleicher M."/>
            <person name="Weinstock G."/>
            <person name="Rosenthal A."/>
            <person name="Cox E.C."/>
            <person name="Chisholm R.L."/>
            <person name="Gibbs R."/>
            <person name="Loomis W.F."/>
            <person name="Platzer M."/>
            <person name="Kay R.R."/>
            <person name="Williams J."/>
            <person name="Dear P.H."/>
            <person name="Noegel A.A."/>
            <person name="Barrell B."/>
            <person name="Kuspa A."/>
        </authorList>
    </citation>
    <scope>NUCLEOTIDE SEQUENCE [LARGE SCALE GENOMIC DNA]</scope>
    <source>
        <strain evidence="16 17">AX4</strain>
    </source>
</reference>
<dbReference type="GO" id="GO:0061710">
    <property type="term" value="F:L-threonylcarbamoyladenylate synthase"/>
    <property type="evidence" value="ECO:0007669"/>
    <property type="project" value="UniProtKB-EC"/>
</dbReference>
<proteinExistence type="inferred from homology"/>
<accession>Q54XJ3</accession>
<dbReference type="InterPro" id="IPR006070">
    <property type="entry name" value="Sua5-like_dom"/>
</dbReference>
<feature type="binding site" evidence="14">
    <location>
        <position position="156"/>
    </location>
    <ligand>
        <name>ATP</name>
        <dbReference type="ChEBI" id="CHEBI:30616"/>
    </ligand>
</feature>
<dbReference type="STRING" id="44689.Q54XJ3"/>
<keyword evidence="6 13" id="KW-0808">Transferase</keyword>
<comment type="subcellular location">
    <subcellularLocation>
        <location evidence="1 13">Cytoplasm</location>
    </subcellularLocation>
</comment>
<dbReference type="NCBIfam" id="TIGR00057">
    <property type="entry name" value="L-threonylcarbamoyladenylate synthase"/>
    <property type="match status" value="1"/>
</dbReference>
<evidence type="ECO:0000256" key="9">
    <source>
        <dbReference type="ARBA" id="ARBA00022741"/>
    </source>
</evidence>
<evidence type="ECO:0000256" key="7">
    <source>
        <dbReference type="ARBA" id="ARBA00022694"/>
    </source>
</evidence>
<dbReference type="OMA" id="MITHYAP"/>
<dbReference type="EMBL" id="AAFI02000024">
    <property type="protein sequence ID" value="EAL68079.1"/>
    <property type="molecule type" value="Genomic_DNA"/>
</dbReference>
<comment type="similarity">
    <text evidence="2 13">Belongs to the SUA5 family.</text>
</comment>
<evidence type="ECO:0000256" key="3">
    <source>
        <dbReference type="ARBA" id="ARBA00012584"/>
    </source>
</evidence>
<dbReference type="Proteomes" id="UP000002195">
    <property type="component" value="Unassembled WGS sequence"/>
</dbReference>
<keyword evidence="7 13" id="KW-0819">tRNA processing</keyword>
<dbReference type="Gene3D" id="3.90.870.10">
    <property type="entry name" value="DHBP synthase"/>
    <property type="match status" value="1"/>
</dbReference>
<gene>
    <name evidence="16" type="ORF">DDB_G0278955</name>
</gene>
<dbReference type="PANTHER" id="PTHR17490">
    <property type="entry name" value="SUA5"/>
    <property type="match status" value="1"/>
</dbReference>
<evidence type="ECO:0000256" key="4">
    <source>
        <dbReference type="ARBA" id="ARBA00015492"/>
    </source>
</evidence>
<evidence type="ECO:0000256" key="12">
    <source>
        <dbReference type="ARBA" id="ARBA00048366"/>
    </source>
</evidence>
<dbReference type="SMR" id="Q54XJ3"/>
<feature type="binding site" evidence="14">
    <location>
        <position position="60"/>
    </location>
    <ligand>
        <name>ATP</name>
        <dbReference type="ChEBI" id="CHEBI:30616"/>
    </ligand>
</feature>
<dbReference type="PANTHER" id="PTHR17490:SF16">
    <property type="entry name" value="THREONYLCARBAMOYL-AMP SYNTHASE"/>
    <property type="match status" value="1"/>
</dbReference>
<dbReference type="InterPro" id="IPR038385">
    <property type="entry name" value="Sua5/YwlC_C"/>
</dbReference>
<dbReference type="FunFam" id="3.90.870.10:FF:000009">
    <property type="entry name" value="Threonylcarbamoyl-AMP synthase, putative"/>
    <property type="match status" value="1"/>
</dbReference>
<dbReference type="GO" id="GO:0003725">
    <property type="term" value="F:double-stranded RNA binding"/>
    <property type="evidence" value="ECO:0007669"/>
    <property type="project" value="UniProtKB-UniRule"/>
</dbReference>
<keyword evidence="17" id="KW-1185">Reference proteome</keyword>
<evidence type="ECO:0000256" key="8">
    <source>
        <dbReference type="ARBA" id="ARBA00022695"/>
    </source>
</evidence>
<feature type="binding site" evidence="14">
    <location>
        <position position="37"/>
    </location>
    <ligand>
        <name>L-threonine</name>
        <dbReference type="ChEBI" id="CHEBI:57926"/>
    </ligand>
</feature>
<evidence type="ECO:0000256" key="10">
    <source>
        <dbReference type="ARBA" id="ARBA00022840"/>
    </source>
</evidence>
<dbReference type="AlphaFoldDB" id="Q54XJ3"/>
<evidence type="ECO:0000256" key="11">
    <source>
        <dbReference type="ARBA" id="ARBA00029774"/>
    </source>
</evidence>
<evidence type="ECO:0000256" key="2">
    <source>
        <dbReference type="ARBA" id="ARBA00007663"/>
    </source>
</evidence>
<dbReference type="GO" id="GO:0008033">
    <property type="term" value="P:tRNA processing"/>
    <property type="evidence" value="ECO:0007669"/>
    <property type="project" value="UniProtKB-KW"/>
</dbReference>
<dbReference type="PROSITE" id="PS51163">
    <property type="entry name" value="YRDC"/>
    <property type="match status" value="1"/>
</dbReference>
<protein>
    <recommendedName>
        <fullName evidence="4 13">Threonylcarbamoyl-AMP synthase</fullName>
        <shortName evidence="13">TC-AMP synthase</shortName>
        <ecNumber evidence="3 13">2.7.7.87</ecNumber>
    </recommendedName>
    <alternativeName>
        <fullName evidence="11 13">L-threonylcarbamoyladenylate synthase</fullName>
    </alternativeName>
</protein>
<feature type="binding site" evidence="14">
    <location>
        <position position="126"/>
    </location>
    <ligand>
        <name>L-threonine</name>
        <dbReference type="ChEBI" id="CHEBI:57926"/>
    </ligand>
</feature>
<feature type="domain" description="YrdC-like" evidence="15">
    <location>
        <begin position="15"/>
        <end position="228"/>
    </location>
</feature>
<name>Q54XJ3_DICDI</name>
<feature type="binding site" evidence="14">
    <location>
        <position position="148"/>
    </location>
    <ligand>
        <name>ATP</name>
        <dbReference type="ChEBI" id="CHEBI:30616"/>
    </ligand>
</feature>
<dbReference type="GO" id="GO:0005737">
    <property type="term" value="C:cytoplasm"/>
    <property type="evidence" value="ECO:0000318"/>
    <property type="project" value="GO_Central"/>
</dbReference>
<evidence type="ECO:0000256" key="1">
    <source>
        <dbReference type="ARBA" id="ARBA00004496"/>
    </source>
</evidence>
<evidence type="ECO:0000313" key="16">
    <source>
        <dbReference type="EMBL" id="EAL68079.1"/>
    </source>
</evidence>